<evidence type="ECO:0000313" key="2">
    <source>
        <dbReference type="Proteomes" id="UP000198211"/>
    </source>
</evidence>
<reference evidence="2" key="1">
    <citation type="submission" date="2017-03" db="EMBL/GenBank/DDBJ databases">
        <title>Phytopthora megakarya and P. palmivora, two closely related causual agents of cacao black pod achieved similar genome size and gene model numbers by different mechanisms.</title>
        <authorList>
            <person name="Ali S."/>
            <person name="Shao J."/>
            <person name="Larry D.J."/>
            <person name="Kronmiller B."/>
            <person name="Shen D."/>
            <person name="Strem M.D."/>
            <person name="Melnick R.L."/>
            <person name="Guiltinan M.J."/>
            <person name="Tyler B.M."/>
            <person name="Meinhardt L.W."/>
            <person name="Bailey B.A."/>
        </authorList>
    </citation>
    <scope>NUCLEOTIDE SEQUENCE [LARGE SCALE GENOMIC DNA]</scope>
    <source>
        <strain evidence="2">zdho120</strain>
    </source>
</reference>
<accession>A0A225WUB8</accession>
<protein>
    <submittedName>
        <fullName evidence="1">Uncharacterized protein</fullName>
    </submittedName>
</protein>
<name>A0A225WUB8_9STRA</name>
<dbReference type="Proteomes" id="UP000198211">
    <property type="component" value="Unassembled WGS sequence"/>
</dbReference>
<organism evidence="1 2">
    <name type="scientific">Phytophthora megakarya</name>
    <dbReference type="NCBI Taxonomy" id="4795"/>
    <lineage>
        <taxon>Eukaryota</taxon>
        <taxon>Sar</taxon>
        <taxon>Stramenopiles</taxon>
        <taxon>Oomycota</taxon>
        <taxon>Peronosporomycetes</taxon>
        <taxon>Peronosporales</taxon>
        <taxon>Peronosporaceae</taxon>
        <taxon>Phytophthora</taxon>
    </lineage>
</organism>
<keyword evidence="2" id="KW-1185">Reference proteome</keyword>
<gene>
    <name evidence="1" type="ORF">PHMEG_0004284</name>
</gene>
<dbReference type="AlphaFoldDB" id="A0A225WUB8"/>
<dbReference type="EMBL" id="NBNE01000248">
    <property type="protein sequence ID" value="OWZ21191.1"/>
    <property type="molecule type" value="Genomic_DNA"/>
</dbReference>
<evidence type="ECO:0000313" key="1">
    <source>
        <dbReference type="EMBL" id="OWZ21191.1"/>
    </source>
</evidence>
<proteinExistence type="predicted"/>
<sequence length="53" mass="6005">MTLECALEHWCCGDPDKRDLARFDYCSDMVSLKQEMQAVVTLSVHGDRNSGQN</sequence>
<comment type="caution">
    <text evidence="1">The sequence shown here is derived from an EMBL/GenBank/DDBJ whole genome shotgun (WGS) entry which is preliminary data.</text>
</comment>